<evidence type="ECO:0000313" key="1">
    <source>
        <dbReference type="EMBL" id="CAB3795475.1"/>
    </source>
</evidence>
<dbReference type="Proteomes" id="UP000494115">
    <property type="component" value="Unassembled WGS sequence"/>
</dbReference>
<gene>
    <name evidence="1" type="ORF">LMG28138_03887</name>
</gene>
<dbReference type="EMBL" id="CADIKM010000021">
    <property type="protein sequence ID" value="CAB3795475.1"/>
    <property type="molecule type" value="Genomic_DNA"/>
</dbReference>
<sequence length="71" mass="7999">MKAEYVSTKCASVQFVKLNQFSRLKLLNISSDAQLMFSILIRSPYRTRRARRLKVAVTVPAPVLKFAAATP</sequence>
<name>A0A6S7D472_9BURK</name>
<proteinExistence type="predicted"/>
<organism evidence="1 2">
    <name type="scientific">Pararobbsia alpina</name>
    <dbReference type="NCBI Taxonomy" id="621374"/>
    <lineage>
        <taxon>Bacteria</taxon>
        <taxon>Pseudomonadati</taxon>
        <taxon>Pseudomonadota</taxon>
        <taxon>Betaproteobacteria</taxon>
        <taxon>Burkholderiales</taxon>
        <taxon>Burkholderiaceae</taxon>
        <taxon>Pararobbsia</taxon>
    </lineage>
</organism>
<accession>A0A6S7D472</accession>
<reference evidence="1 2" key="1">
    <citation type="submission" date="2020-04" db="EMBL/GenBank/DDBJ databases">
        <authorList>
            <person name="De Canck E."/>
        </authorList>
    </citation>
    <scope>NUCLEOTIDE SEQUENCE [LARGE SCALE GENOMIC DNA]</scope>
    <source>
        <strain evidence="1 2">LMG 28138</strain>
    </source>
</reference>
<keyword evidence="2" id="KW-1185">Reference proteome</keyword>
<evidence type="ECO:0000313" key="2">
    <source>
        <dbReference type="Proteomes" id="UP000494115"/>
    </source>
</evidence>
<protein>
    <submittedName>
        <fullName evidence="1">Uncharacterized protein</fullName>
    </submittedName>
</protein>
<dbReference type="AlphaFoldDB" id="A0A6S7D472"/>